<keyword evidence="2" id="KW-1185">Reference proteome</keyword>
<dbReference type="AlphaFoldDB" id="A0A0V0R551"/>
<sequence>MLDYFLQLSQSLKPIYITNIQISCYEFETYPIFLQIFLEKEEEFNQLEILRKKTQIKDQQISGFYSQKLSLTLSNNNNQFTQNSIIKEATKRYTLLSNQSEQELTKFLENIKQESVDNISTPQKNNINMNCQTSCECSDSSDTDCGSDAITFQNCIIASTDNNCLTWNEFVLKLDDGDASSGVNYKYIEYMRLCYENCMNALISNTGLEFAQCQLDCHSNSLHCILSLIIISIVLLFI</sequence>
<protein>
    <submittedName>
        <fullName evidence="1">Uncharacterized protein</fullName>
    </submittedName>
</protein>
<accession>A0A0V0R551</accession>
<name>A0A0V0R551_PSEPJ</name>
<gene>
    <name evidence="1" type="ORF">PPERSA_08630</name>
</gene>
<dbReference type="InParanoid" id="A0A0V0R551"/>
<dbReference type="Proteomes" id="UP000054937">
    <property type="component" value="Unassembled WGS sequence"/>
</dbReference>
<proteinExistence type="predicted"/>
<comment type="caution">
    <text evidence="1">The sequence shown here is derived from an EMBL/GenBank/DDBJ whole genome shotgun (WGS) entry which is preliminary data.</text>
</comment>
<dbReference type="EMBL" id="LDAU01000046">
    <property type="protein sequence ID" value="KRX09598.1"/>
    <property type="molecule type" value="Genomic_DNA"/>
</dbReference>
<evidence type="ECO:0000313" key="2">
    <source>
        <dbReference type="Proteomes" id="UP000054937"/>
    </source>
</evidence>
<evidence type="ECO:0000313" key="1">
    <source>
        <dbReference type="EMBL" id="KRX09598.1"/>
    </source>
</evidence>
<organism evidence="1 2">
    <name type="scientific">Pseudocohnilembus persalinus</name>
    <name type="common">Ciliate</name>
    <dbReference type="NCBI Taxonomy" id="266149"/>
    <lineage>
        <taxon>Eukaryota</taxon>
        <taxon>Sar</taxon>
        <taxon>Alveolata</taxon>
        <taxon>Ciliophora</taxon>
        <taxon>Intramacronucleata</taxon>
        <taxon>Oligohymenophorea</taxon>
        <taxon>Scuticociliatia</taxon>
        <taxon>Philasterida</taxon>
        <taxon>Pseudocohnilembidae</taxon>
        <taxon>Pseudocohnilembus</taxon>
    </lineage>
</organism>
<reference evidence="1 2" key="1">
    <citation type="journal article" date="2015" name="Sci. Rep.">
        <title>Genome of the facultative scuticociliatosis pathogen Pseudocohnilembus persalinus provides insight into its virulence through horizontal gene transfer.</title>
        <authorList>
            <person name="Xiong J."/>
            <person name="Wang G."/>
            <person name="Cheng J."/>
            <person name="Tian M."/>
            <person name="Pan X."/>
            <person name="Warren A."/>
            <person name="Jiang C."/>
            <person name="Yuan D."/>
            <person name="Miao W."/>
        </authorList>
    </citation>
    <scope>NUCLEOTIDE SEQUENCE [LARGE SCALE GENOMIC DNA]</scope>
    <source>
        <strain evidence="1">36N120E</strain>
    </source>
</reference>